<dbReference type="PATRIC" id="fig|762967.3.peg.142"/>
<dbReference type="HOGENOM" id="CLU_3158610_0_0_4"/>
<dbReference type="Gene3D" id="3.40.50.1110">
    <property type="entry name" value="SGNH hydrolase"/>
    <property type="match status" value="1"/>
</dbReference>
<sequence length="48" mass="4924">MRAGGAEFLDAAAVVGTPKQADGVHLTPEQTKALGEAVAAKVKEMFPN</sequence>
<name>H3KBR6_9BURK</name>
<proteinExistence type="predicted"/>
<evidence type="ECO:0000313" key="2">
    <source>
        <dbReference type="Proteomes" id="UP000004956"/>
    </source>
</evidence>
<dbReference type="InterPro" id="IPR036514">
    <property type="entry name" value="SGNH_hydro_sf"/>
</dbReference>
<dbReference type="GO" id="GO:0016788">
    <property type="term" value="F:hydrolase activity, acting on ester bonds"/>
    <property type="evidence" value="ECO:0007669"/>
    <property type="project" value="UniProtKB-ARBA"/>
</dbReference>
<organism evidence="1 2">
    <name type="scientific">Sutterella parvirubra YIT 11816</name>
    <dbReference type="NCBI Taxonomy" id="762967"/>
    <lineage>
        <taxon>Bacteria</taxon>
        <taxon>Pseudomonadati</taxon>
        <taxon>Pseudomonadota</taxon>
        <taxon>Betaproteobacteria</taxon>
        <taxon>Burkholderiales</taxon>
        <taxon>Sutterellaceae</taxon>
        <taxon>Sutterella</taxon>
    </lineage>
</organism>
<dbReference type="AlphaFoldDB" id="H3KBR6"/>
<evidence type="ECO:0000313" key="1">
    <source>
        <dbReference type="EMBL" id="EHY32438.1"/>
    </source>
</evidence>
<keyword evidence="2" id="KW-1185">Reference proteome</keyword>
<dbReference type="RefSeq" id="WP_008540515.1">
    <property type="nucleotide sequence ID" value="NZ_JH604852.1"/>
</dbReference>
<reference evidence="1 2" key="1">
    <citation type="submission" date="2011-11" db="EMBL/GenBank/DDBJ databases">
        <authorList>
            <person name="Weinstock G."/>
            <person name="Sodergren E."/>
            <person name="Clifton S."/>
            <person name="Fulton L."/>
            <person name="Fulton B."/>
            <person name="Courtney L."/>
            <person name="Fronick C."/>
            <person name="Harrison M."/>
            <person name="Strong C."/>
            <person name="Farmer C."/>
            <person name="Delahaunty K."/>
            <person name="Markovic C."/>
            <person name="Hall O."/>
            <person name="Minx P."/>
            <person name="Tomlinson C."/>
            <person name="Mitreva M."/>
            <person name="Hou S."/>
            <person name="Chen J."/>
            <person name="Wollam A."/>
            <person name="Pepin K.H."/>
            <person name="Johnson M."/>
            <person name="Bhonagiri V."/>
            <person name="Zhang X."/>
            <person name="Suruliraj S."/>
            <person name="Warren W."/>
            <person name="Chinwalla A."/>
            <person name="Mardis E.R."/>
            <person name="Wilson R.K."/>
        </authorList>
    </citation>
    <scope>NUCLEOTIDE SEQUENCE [LARGE SCALE GENOMIC DNA]</scope>
    <source>
        <strain evidence="1 2">YIT 11816</strain>
    </source>
</reference>
<comment type="caution">
    <text evidence="1">The sequence shown here is derived from an EMBL/GenBank/DDBJ whole genome shotgun (WGS) entry which is preliminary data.</text>
</comment>
<protein>
    <recommendedName>
        <fullName evidence="3">Sialate O-acetylesterase domain-containing protein</fullName>
    </recommendedName>
</protein>
<dbReference type="STRING" id="762967.HMPREF9440_00162"/>
<dbReference type="OrthoDB" id="164654at2"/>
<gene>
    <name evidence="1" type="ORF">HMPREF9440_00162</name>
</gene>
<accession>H3KBR6</accession>
<evidence type="ECO:0008006" key="3">
    <source>
        <dbReference type="Google" id="ProtNLM"/>
    </source>
</evidence>
<dbReference type="EMBL" id="AFBQ01000019">
    <property type="protein sequence ID" value="EHY32438.1"/>
    <property type="molecule type" value="Genomic_DNA"/>
</dbReference>
<dbReference type="Proteomes" id="UP000004956">
    <property type="component" value="Unassembled WGS sequence"/>
</dbReference>